<dbReference type="STRING" id="888062.HMPREF9083_0413"/>
<feature type="signal peptide" evidence="1">
    <location>
        <begin position="1"/>
        <end position="23"/>
    </location>
</feature>
<gene>
    <name evidence="2" type="ORF">HMPREF9083_0413</name>
</gene>
<evidence type="ECO:0000313" key="2">
    <source>
        <dbReference type="EMBL" id="EGF15201.1"/>
    </source>
</evidence>
<dbReference type="HOGENOM" id="CLU_1903349_0_0_9"/>
<reference evidence="2 3" key="1">
    <citation type="submission" date="2011-02" db="EMBL/GenBank/DDBJ databases">
        <authorList>
            <person name="Muzny D."/>
            <person name="Qin X."/>
            <person name="Deng J."/>
            <person name="Jiang H."/>
            <person name="Liu Y."/>
            <person name="Qu J."/>
            <person name="Song X.-Z."/>
            <person name="Zhang L."/>
            <person name="Thornton R."/>
            <person name="Coyle M."/>
            <person name="Francisco L."/>
            <person name="Jackson L."/>
            <person name="Javaid M."/>
            <person name="Korchina V."/>
            <person name="Kovar C."/>
            <person name="Mata R."/>
            <person name="Mathew T."/>
            <person name="Ngo R."/>
            <person name="Nguyen L."/>
            <person name="Nguyen N."/>
            <person name="Okwuonu G."/>
            <person name="Ongeri F."/>
            <person name="Pham C."/>
            <person name="Simmons D."/>
            <person name="Wilczek-Boney K."/>
            <person name="Hale W."/>
            <person name="Jakkamsetti A."/>
            <person name="Pham P."/>
            <person name="Ruth R."/>
            <person name="San Lucas F."/>
            <person name="Warren J."/>
            <person name="Zhang J."/>
            <person name="Zhao Z."/>
            <person name="Zhou C."/>
            <person name="Zhu D."/>
            <person name="Lee S."/>
            <person name="Bess C."/>
            <person name="Blankenburg K."/>
            <person name="Forbes L."/>
            <person name="Fu Q."/>
            <person name="Gubbala S."/>
            <person name="Hirani K."/>
            <person name="Jayaseelan J.C."/>
            <person name="Lara F."/>
            <person name="Munidasa M."/>
            <person name="Palculict T."/>
            <person name="Patil S."/>
            <person name="Pu L.-L."/>
            <person name="Saada N."/>
            <person name="Tang L."/>
            <person name="Weissenberger G."/>
            <person name="Zhu Y."/>
            <person name="Hemphill L."/>
            <person name="Shang Y."/>
            <person name="Youmans B."/>
            <person name="Ayvaz T."/>
            <person name="Ross M."/>
            <person name="Santibanez J."/>
            <person name="Aqrawi P."/>
            <person name="Gross S."/>
            <person name="Joshi V."/>
            <person name="Fowler G."/>
            <person name="Nazareth L."/>
            <person name="Reid J."/>
            <person name="Worley K."/>
            <person name="Petrosino J."/>
            <person name="Highlander S."/>
            <person name="Gibbs R."/>
        </authorList>
    </citation>
    <scope>NUCLEOTIDE SEQUENCE [LARGE SCALE GENOMIC DNA]</scope>
    <source>
        <strain evidence="2 3">DSM 19965</strain>
    </source>
</reference>
<accession>F2BW46</accession>
<evidence type="ECO:0000256" key="1">
    <source>
        <dbReference type="SAM" id="SignalP"/>
    </source>
</evidence>
<protein>
    <submittedName>
        <fullName evidence="2">Uncharacterized protein</fullName>
    </submittedName>
</protein>
<evidence type="ECO:0000313" key="3">
    <source>
        <dbReference type="Proteomes" id="UP000003503"/>
    </source>
</evidence>
<keyword evidence="1" id="KW-0732">Signal</keyword>
<organism evidence="2 3">
    <name type="scientific">Dialister micraerophilus DSM 19965</name>
    <dbReference type="NCBI Taxonomy" id="888062"/>
    <lineage>
        <taxon>Bacteria</taxon>
        <taxon>Bacillati</taxon>
        <taxon>Bacillota</taxon>
        <taxon>Negativicutes</taxon>
        <taxon>Veillonellales</taxon>
        <taxon>Veillonellaceae</taxon>
        <taxon>Dialister</taxon>
    </lineage>
</organism>
<dbReference type="RefSeq" id="WP_007555711.1">
    <property type="nucleotide sequence ID" value="NZ_GL878519.1"/>
</dbReference>
<dbReference type="PROSITE" id="PS51257">
    <property type="entry name" value="PROKAR_LIPOPROTEIN"/>
    <property type="match status" value="1"/>
</dbReference>
<dbReference type="Proteomes" id="UP000003503">
    <property type="component" value="Unassembled WGS sequence"/>
</dbReference>
<comment type="caution">
    <text evidence="2">The sequence shown here is derived from an EMBL/GenBank/DDBJ whole genome shotgun (WGS) entry which is preliminary data.</text>
</comment>
<feature type="chain" id="PRO_5003274464" evidence="1">
    <location>
        <begin position="24"/>
        <end position="133"/>
    </location>
</feature>
<dbReference type="AlphaFoldDB" id="F2BW46"/>
<name>F2BW46_9FIRM</name>
<sequence>MKFKMIHLILPIAVFSCMATVHANDIRSAIAVNDRTIEVQMEEQLSKEELDINKLLEDNYKSPFEIDPSVEIIGVPVLVENSQNDNVYRISVSLLSEYTLYRISYEGKRKRTFLTYNEQQTEEHYKKRYGETF</sequence>
<proteinExistence type="predicted"/>
<dbReference type="EMBL" id="AFBB01000007">
    <property type="protein sequence ID" value="EGF15201.1"/>
    <property type="molecule type" value="Genomic_DNA"/>
</dbReference>
<keyword evidence="3" id="KW-1185">Reference proteome</keyword>